<keyword evidence="4" id="KW-1185">Reference proteome</keyword>
<dbReference type="GO" id="GO:0006629">
    <property type="term" value="P:lipid metabolic process"/>
    <property type="evidence" value="ECO:0007669"/>
    <property type="project" value="InterPro"/>
</dbReference>
<feature type="region of interest" description="Disordered" evidence="1">
    <location>
        <begin position="390"/>
        <end position="415"/>
    </location>
</feature>
<feature type="compositionally biased region" description="Basic and acidic residues" evidence="1">
    <location>
        <begin position="390"/>
        <end position="399"/>
    </location>
</feature>
<dbReference type="OrthoDB" id="1046782at2759"/>
<accession>A0A482WSQ9</accession>
<dbReference type="AlphaFoldDB" id="A0A482WSQ9"/>
<name>A0A482WSQ9_LAOST</name>
<evidence type="ECO:0000256" key="1">
    <source>
        <dbReference type="SAM" id="MobiDB-lite"/>
    </source>
</evidence>
<evidence type="ECO:0008006" key="5">
    <source>
        <dbReference type="Google" id="ProtNLM"/>
    </source>
</evidence>
<comment type="caution">
    <text evidence="3">The sequence shown here is derived from an EMBL/GenBank/DDBJ whole genome shotgun (WGS) entry which is preliminary data.</text>
</comment>
<evidence type="ECO:0000313" key="3">
    <source>
        <dbReference type="EMBL" id="RZF36201.1"/>
    </source>
</evidence>
<proteinExistence type="predicted"/>
<dbReference type="InParanoid" id="A0A482WSQ9"/>
<protein>
    <recommendedName>
        <fullName evidence="5">Phosphatidylinositol-specific phospholipase C X domain-containing protein</fullName>
    </recommendedName>
</protein>
<evidence type="ECO:0000256" key="2">
    <source>
        <dbReference type="SAM" id="SignalP"/>
    </source>
</evidence>
<feature type="signal peptide" evidence="2">
    <location>
        <begin position="1"/>
        <end position="21"/>
    </location>
</feature>
<organism evidence="3 4">
    <name type="scientific">Laodelphax striatellus</name>
    <name type="common">Small brown planthopper</name>
    <name type="synonym">Delphax striatella</name>
    <dbReference type="NCBI Taxonomy" id="195883"/>
    <lineage>
        <taxon>Eukaryota</taxon>
        <taxon>Metazoa</taxon>
        <taxon>Ecdysozoa</taxon>
        <taxon>Arthropoda</taxon>
        <taxon>Hexapoda</taxon>
        <taxon>Insecta</taxon>
        <taxon>Pterygota</taxon>
        <taxon>Neoptera</taxon>
        <taxon>Paraneoptera</taxon>
        <taxon>Hemiptera</taxon>
        <taxon>Auchenorrhyncha</taxon>
        <taxon>Fulgoroidea</taxon>
        <taxon>Delphacidae</taxon>
        <taxon>Criomorphinae</taxon>
        <taxon>Laodelphax</taxon>
    </lineage>
</organism>
<dbReference type="PANTHER" id="PTHR13593">
    <property type="match status" value="1"/>
</dbReference>
<feature type="region of interest" description="Disordered" evidence="1">
    <location>
        <begin position="468"/>
        <end position="489"/>
    </location>
</feature>
<dbReference type="InterPro" id="IPR017946">
    <property type="entry name" value="PLC-like_Pdiesterase_TIM-brl"/>
</dbReference>
<reference evidence="3 4" key="1">
    <citation type="journal article" date="2017" name="Gigascience">
        <title>Genome sequence of the small brown planthopper, Laodelphax striatellus.</title>
        <authorList>
            <person name="Zhu J."/>
            <person name="Jiang F."/>
            <person name="Wang X."/>
            <person name="Yang P."/>
            <person name="Bao Y."/>
            <person name="Zhao W."/>
            <person name="Wang W."/>
            <person name="Lu H."/>
            <person name="Wang Q."/>
            <person name="Cui N."/>
            <person name="Li J."/>
            <person name="Chen X."/>
            <person name="Luo L."/>
            <person name="Yu J."/>
            <person name="Kang L."/>
            <person name="Cui F."/>
        </authorList>
    </citation>
    <scope>NUCLEOTIDE SEQUENCE [LARGE SCALE GENOMIC DNA]</scope>
    <source>
        <strain evidence="3">Lst14</strain>
    </source>
</reference>
<dbReference type="GO" id="GO:0008081">
    <property type="term" value="F:phosphoric diester hydrolase activity"/>
    <property type="evidence" value="ECO:0007669"/>
    <property type="project" value="InterPro"/>
</dbReference>
<dbReference type="SUPFAM" id="SSF51695">
    <property type="entry name" value="PLC-like phosphodiesterases"/>
    <property type="match status" value="1"/>
</dbReference>
<keyword evidence="2" id="KW-0732">Signal</keyword>
<feature type="chain" id="PRO_5019727173" description="Phosphatidylinositol-specific phospholipase C X domain-containing protein" evidence="2">
    <location>
        <begin position="22"/>
        <end position="489"/>
    </location>
</feature>
<dbReference type="Gene3D" id="3.20.20.190">
    <property type="entry name" value="Phosphatidylinositol (PI) phosphodiesterase"/>
    <property type="match status" value="1"/>
</dbReference>
<gene>
    <name evidence="3" type="ORF">LSTR_LSTR008527</name>
</gene>
<dbReference type="InterPro" id="IPR051057">
    <property type="entry name" value="PI-PLC_domain"/>
</dbReference>
<feature type="compositionally biased region" description="Polar residues" evidence="1">
    <location>
        <begin position="475"/>
        <end position="489"/>
    </location>
</feature>
<dbReference type="Proteomes" id="UP000291343">
    <property type="component" value="Unassembled WGS sequence"/>
</dbReference>
<sequence>MLPVPQLIILIFFGIFTQCYACNNTTTADTNNCTSSTKLALTIEVYSRMLEVTWDSATLKNGDWIAVYDGSVPTWLSGQKGIYSFEVTNTTGRQVTPISADSNHSLSLDITVRQSLQYSACFWRKRSDNTDEAITTTRFYTFPNWQSNYWETIKNRSLTDIFIPGTANSACYTIQNPHSVINQLAMGIRYLDIRVSIHNLDLYAAYYDCCQTTLDTVIEELLYFISHSKKEVVILDITEIKLSSGKFQDNGIEALKNQTFFDKVISFFFGHKDDKKKPPPLTFDDYLLGYLNKSMRVNGTPVWIERKCEEDGKSIYNKTLQDISTNGSRIIISYPNSTYKGQFEDMVWDSYLKTFNWTITDLTEFFFRESAFPEFIRPNQLFEVDLDDDMRTSDIDNDTHSQTGPSEEAASLHDNPYGLQGSSTEFRHWGIDPTYNLAVNILLGQYFRNIGNVRTAFVWNERLTSQTGLCDPGPSTDSSTWYHQHSIVQ</sequence>
<dbReference type="EMBL" id="QKKF02026813">
    <property type="protein sequence ID" value="RZF36201.1"/>
    <property type="molecule type" value="Genomic_DNA"/>
</dbReference>
<evidence type="ECO:0000313" key="4">
    <source>
        <dbReference type="Proteomes" id="UP000291343"/>
    </source>
</evidence>
<dbReference type="PANTHER" id="PTHR13593:SF113">
    <property type="entry name" value="SI:DKEY-266F7.9"/>
    <property type="match status" value="1"/>
</dbReference>